<dbReference type="EMBL" id="BMXR01000004">
    <property type="protein sequence ID" value="GGX53064.1"/>
    <property type="molecule type" value="Genomic_DNA"/>
</dbReference>
<sequence length="127" mass="14701">MLNVNPDTVCRLIELARAFHVKEEIVIPEEPTGPDDDWYLQVLANHPADPVFKEFRSIIKDLEPDQQQEVVALLWVGRGDFEQDEWESALSEAAYAWNEKTADYLIAHPMLADYLTDALDMFDYRCD</sequence>
<reference evidence="1" key="1">
    <citation type="journal article" date="2014" name="Int. J. Syst. Evol. Microbiol.">
        <title>Complete genome sequence of Corynebacterium casei LMG S-19264T (=DSM 44701T), isolated from a smear-ripened cheese.</title>
        <authorList>
            <consortium name="US DOE Joint Genome Institute (JGI-PGF)"/>
            <person name="Walter F."/>
            <person name="Albersmeier A."/>
            <person name="Kalinowski J."/>
            <person name="Ruckert C."/>
        </authorList>
    </citation>
    <scope>NUCLEOTIDE SEQUENCE</scope>
    <source>
        <strain evidence="1">KCTC 22169</strain>
    </source>
</reference>
<comment type="caution">
    <text evidence="1">The sequence shown here is derived from an EMBL/GenBank/DDBJ whole genome shotgun (WGS) entry which is preliminary data.</text>
</comment>
<dbReference type="Pfam" id="PF12616">
    <property type="entry name" value="DUF3775"/>
    <property type="match status" value="1"/>
</dbReference>
<gene>
    <name evidence="1" type="ORF">GCM10007392_20700</name>
</gene>
<evidence type="ECO:0000313" key="1">
    <source>
        <dbReference type="EMBL" id="GGX53064.1"/>
    </source>
</evidence>
<name>A0A918K9Q3_9GAMM</name>
<evidence type="ECO:0008006" key="3">
    <source>
        <dbReference type="Google" id="ProtNLM"/>
    </source>
</evidence>
<protein>
    <recommendedName>
        <fullName evidence="3">DUF3775 domain-containing protein</fullName>
    </recommendedName>
</protein>
<keyword evidence="2" id="KW-1185">Reference proteome</keyword>
<dbReference type="RefSeq" id="WP_189608454.1">
    <property type="nucleotide sequence ID" value="NZ_BMXR01000004.1"/>
</dbReference>
<dbReference type="AlphaFoldDB" id="A0A918K9Q3"/>
<dbReference type="Proteomes" id="UP000626148">
    <property type="component" value="Unassembled WGS sequence"/>
</dbReference>
<accession>A0A918K9Q3</accession>
<dbReference type="InterPro" id="IPR022254">
    <property type="entry name" value="DUF3775"/>
</dbReference>
<reference evidence="1" key="2">
    <citation type="submission" date="2020-09" db="EMBL/GenBank/DDBJ databases">
        <authorList>
            <person name="Sun Q."/>
            <person name="Kim S."/>
        </authorList>
    </citation>
    <scope>NUCLEOTIDE SEQUENCE</scope>
    <source>
        <strain evidence="1">KCTC 22169</strain>
    </source>
</reference>
<proteinExistence type="predicted"/>
<evidence type="ECO:0000313" key="2">
    <source>
        <dbReference type="Proteomes" id="UP000626148"/>
    </source>
</evidence>
<organism evidence="1 2">
    <name type="scientific">Saccharospirillum salsuginis</name>
    <dbReference type="NCBI Taxonomy" id="418750"/>
    <lineage>
        <taxon>Bacteria</taxon>
        <taxon>Pseudomonadati</taxon>
        <taxon>Pseudomonadota</taxon>
        <taxon>Gammaproteobacteria</taxon>
        <taxon>Oceanospirillales</taxon>
        <taxon>Saccharospirillaceae</taxon>
        <taxon>Saccharospirillum</taxon>
    </lineage>
</organism>